<comment type="subcellular location">
    <subcellularLocation>
        <location evidence="1">Endomembrane system</location>
        <topology evidence="1">Multi-pass membrane protein</topology>
    </subcellularLocation>
</comment>
<organism evidence="7 8">
    <name type="scientific">Polarella glacialis</name>
    <name type="common">Dinoflagellate</name>
    <dbReference type="NCBI Taxonomy" id="89957"/>
    <lineage>
        <taxon>Eukaryota</taxon>
        <taxon>Sar</taxon>
        <taxon>Alveolata</taxon>
        <taxon>Dinophyceae</taxon>
        <taxon>Suessiales</taxon>
        <taxon>Suessiaceae</taxon>
        <taxon>Polarella</taxon>
    </lineage>
</organism>
<feature type="domain" description="DUF202" evidence="6">
    <location>
        <begin position="12"/>
        <end position="74"/>
    </location>
</feature>
<evidence type="ECO:0000256" key="5">
    <source>
        <dbReference type="SAM" id="Phobius"/>
    </source>
</evidence>
<keyword evidence="3 5" id="KW-1133">Transmembrane helix</keyword>
<dbReference type="Pfam" id="PF02656">
    <property type="entry name" value="DUF202"/>
    <property type="match status" value="1"/>
</dbReference>
<dbReference type="OrthoDB" id="2243669at2759"/>
<evidence type="ECO:0000256" key="2">
    <source>
        <dbReference type="ARBA" id="ARBA00022692"/>
    </source>
</evidence>
<reference evidence="7" key="1">
    <citation type="submission" date="2021-02" db="EMBL/GenBank/DDBJ databases">
        <authorList>
            <person name="Dougan E. K."/>
            <person name="Rhodes N."/>
            <person name="Thang M."/>
            <person name="Chan C."/>
        </authorList>
    </citation>
    <scope>NUCLEOTIDE SEQUENCE</scope>
</reference>
<keyword evidence="2 5" id="KW-0812">Transmembrane</keyword>
<dbReference type="PANTHER" id="PTHR46140">
    <property type="entry name" value="VACUOLAR TRANSPORTER CHAPERONE 1-RELATED"/>
    <property type="match status" value="1"/>
</dbReference>
<evidence type="ECO:0000256" key="4">
    <source>
        <dbReference type="ARBA" id="ARBA00023136"/>
    </source>
</evidence>
<feature type="transmembrane region" description="Helical" evidence="5">
    <location>
        <begin position="45"/>
        <end position="65"/>
    </location>
</feature>
<evidence type="ECO:0000259" key="6">
    <source>
        <dbReference type="Pfam" id="PF02656"/>
    </source>
</evidence>
<accession>A0A813GHF6</accession>
<evidence type="ECO:0000313" key="8">
    <source>
        <dbReference type="Proteomes" id="UP000654075"/>
    </source>
</evidence>
<evidence type="ECO:0000313" key="7">
    <source>
        <dbReference type="EMBL" id="CAE8624552.1"/>
    </source>
</evidence>
<protein>
    <recommendedName>
        <fullName evidence="6">DUF202 domain-containing protein</fullName>
    </recommendedName>
</protein>
<dbReference type="PANTHER" id="PTHR46140:SF1">
    <property type="entry name" value="VACUOLAR TRANSPORTER CHAPERONE COMPLEX SUBUNIT 4-RELATED"/>
    <property type="match status" value="1"/>
</dbReference>
<feature type="transmembrane region" description="Helical" evidence="5">
    <location>
        <begin position="95"/>
        <end position="115"/>
    </location>
</feature>
<comment type="caution">
    <text evidence="7">The sequence shown here is derived from an EMBL/GenBank/DDBJ whole genome shotgun (WGS) entry which is preliminary data.</text>
</comment>
<name>A0A813GHF6_POLGL</name>
<dbReference type="AlphaFoldDB" id="A0A813GHF6"/>
<keyword evidence="8" id="KW-1185">Reference proteome</keyword>
<feature type="transmembrane region" description="Helical" evidence="5">
    <location>
        <begin position="21"/>
        <end position="39"/>
    </location>
</feature>
<keyword evidence="4 5" id="KW-0472">Membrane</keyword>
<proteinExistence type="predicted"/>
<gene>
    <name evidence="7" type="ORF">PGLA1383_LOCUS41664</name>
</gene>
<sequence>VDAMPTVRVEPKVWFSAERTFLHWAKLAIVFATSSALLLSNSSSAGSDICGLIVGLASLAILGHAGRIQMKRSRALESGGKIFVPVEDFADRKGALLLATCLTTVVLGLVAVPAMGI</sequence>
<evidence type="ECO:0000256" key="1">
    <source>
        <dbReference type="ARBA" id="ARBA00004127"/>
    </source>
</evidence>
<evidence type="ECO:0000256" key="3">
    <source>
        <dbReference type="ARBA" id="ARBA00022989"/>
    </source>
</evidence>
<dbReference type="InterPro" id="IPR003807">
    <property type="entry name" value="DUF202"/>
</dbReference>
<dbReference type="Proteomes" id="UP000654075">
    <property type="component" value="Unassembled WGS sequence"/>
</dbReference>
<dbReference type="InterPro" id="IPR051572">
    <property type="entry name" value="VTC_Complex_Subunit"/>
</dbReference>
<dbReference type="EMBL" id="CAJNNV010028419">
    <property type="protein sequence ID" value="CAE8624552.1"/>
    <property type="molecule type" value="Genomic_DNA"/>
</dbReference>
<feature type="non-terminal residue" evidence="7">
    <location>
        <position position="117"/>
    </location>
</feature>
<dbReference type="GO" id="GO:0012505">
    <property type="term" value="C:endomembrane system"/>
    <property type="evidence" value="ECO:0007669"/>
    <property type="project" value="UniProtKB-SubCell"/>
</dbReference>